<dbReference type="GO" id="GO:0005524">
    <property type="term" value="F:ATP binding"/>
    <property type="evidence" value="ECO:0007669"/>
    <property type="project" value="UniProtKB-KW"/>
</dbReference>
<evidence type="ECO:0000256" key="7">
    <source>
        <dbReference type="ARBA" id="ARBA00033323"/>
    </source>
</evidence>
<protein>
    <recommendedName>
        <fullName evidence="1">tyrosine--tRNA ligase</fullName>
        <ecNumber evidence="1">6.1.1.1</ecNumber>
    </recommendedName>
    <alternativeName>
        <fullName evidence="7">Tyrosyl-tRNA synthetase</fullName>
    </alternativeName>
</protein>
<dbReference type="InterPro" id="IPR002305">
    <property type="entry name" value="aa-tRNA-synth_Ic"/>
</dbReference>
<evidence type="ECO:0000256" key="3">
    <source>
        <dbReference type="ARBA" id="ARBA00022741"/>
    </source>
</evidence>
<gene>
    <name evidence="9" type="ORF">S06H3_28051</name>
</gene>
<feature type="non-terminal residue" evidence="9">
    <location>
        <position position="113"/>
    </location>
</feature>
<dbReference type="Pfam" id="PF00579">
    <property type="entry name" value="tRNA-synt_1b"/>
    <property type="match status" value="1"/>
</dbReference>
<dbReference type="EC" id="6.1.1.1" evidence="1"/>
<keyword evidence="3" id="KW-0547">Nucleotide-binding</keyword>
<reference evidence="9" key="1">
    <citation type="journal article" date="2014" name="Front. Microbiol.">
        <title>High frequency of phylogenetically diverse reductive dehalogenase-homologous genes in deep subseafloor sedimentary metagenomes.</title>
        <authorList>
            <person name="Kawai M."/>
            <person name="Futagami T."/>
            <person name="Toyoda A."/>
            <person name="Takaki Y."/>
            <person name="Nishi S."/>
            <person name="Hori S."/>
            <person name="Arai W."/>
            <person name="Tsubouchi T."/>
            <person name="Morono Y."/>
            <person name="Uchiyama I."/>
            <person name="Ito T."/>
            <person name="Fujiyama A."/>
            <person name="Inagaki F."/>
            <person name="Takami H."/>
        </authorList>
    </citation>
    <scope>NUCLEOTIDE SEQUENCE</scope>
    <source>
        <strain evidence="9">Expedition CK06-06</strain>
    </source>
</reference>
<dbReference type="InterPro" id="IPR050489">
    <property type="entry name" value="Tyr-tRNA_synthase"/>
</dbReference>
<dbReference type="AlphaFoldDB" id="X1M320"/>
<evidence type="ECO:0000256" key="5">
    <source>
        <dbReference type="ARBA" id="ARBA00022917"/>
    </source>
</evidence>
<dbReference type="EMBL" id="BARV01016335">
    <property type="protein sequence ID" value="GAI25763.1"/>
    <property type="molecule type" value="Genomic_DNA"/>
</dbReference>
<dbReference type="GO" id="GO:0006437">
    <property type="term" value="P:tyrosyl-tRNA aminoacylation"/>
    <property type="evidence" value="ECO:0007669"/>
    <property type="project" value="TreeGrafter"/>
</dbReference>
<keyword evidence="4" id="KW-0067">ATP-binding</keyword>
<dbReference type="GO" id="GO:0004831">
    <property type="term" value="F:tyrosine-tRNA ligase activity"/>
    <property type="evidence" value="ECO:0007669"/>
    <property type="project" value="UniProtKB-EC"/>
</dbReference>
<sequence>MLGLGKPPVWPVPKERLQEVWASLKMSKSKPDTCIFIHDSPEEIIRKINKAFCPEKETEFNPILDWAKYLLFRNKDSKLVVDRHEKFGGTIIYSSYEELEKGYSKGILHPVDL</sequence>
<comment type="catalytic activity">
    <reaction evidence="8">
        <text>tRNA(Tyr) + L-tyrosine + ATP = L-tyrosyl-tRNA(Tyr) + AMP + diphosphate + H(+)</text>
        <dbReference type="Rhea" id="RHEA:10220"/>
        <dbReference type="Rhea" id="RHEA-COMP:9706"/>
        <dbReference type="Rhea" id="RHEA-COMP:9707"/>
        <dbReference type="ChEBI" id="CHEBI:15378"/>
        <dbReference type="ChEBI" id="CHEBI:30616"/>
        <dbReference type="ChEBI" id="CHEBI:33019"/>
        <dbReference type="ChEBI" id="CHEBI:58315"/>
        <dbReference type="ChEBI" id="CHEBI:78442"/>
        <dbReference type="ChEBI" id="CHEBI:78536"/>
        <dbReference type="ChEBI" id="CHEBI:456215"/>
        <dbReference type="EC" id="6.1.1.1"/>
    </reaction>
</comment>
<dbReference type="Gene3D" id="1.10.240.10">
    <property type="entry name" value="Tyrosyl-Transfer RNA Synthetase"/>
    <property type="match status" value="1"/>
</dbReference>
<evidence type="ECO:0000256" key="6">
    <source>
        <dbReference type="ARBA" id="ARBA00023146"/>
    </source>
</evidence>
<keyword evidence="5" id="KW-0648">Protein biosynthesis</keyword>
<evidence type="ECO:0000256" key="1">
    <source>
        <dbReference type="ARBA" id="ARBA00013160"/>
    </source>
</evidence>
<dbReference type="PANTHER" id="PTHR46264">
    <property type="entry name" value="TYROSINE-TRNA LIGASE"/>
    <property type="match status" value="1"/>
</dbReference>
<evidence type="ECO:0000256" key="8">
    <source>
        <dbReference type="ARBA" id="ARBA00048248"/>
    </source>
</evidence>
<proteinExistence type="predicted"/>
<organism evidence="9">
    <name type="scientific">marine sediment metagenome</name>
    <dbReference type="NCBI Taxonomy" id="412755"/>
    <lineage>
        <taxon>unclassified sequences</taxon>
        <taxon>metagenomes</taxon>
        <taxon>ecological metagenomes</taxon>
    </lineage>
</organism>
<dbReference type="PANTHER" id="PTHR46264:SF4">
    <property type="entry name" value="TYROSINE--TRNA LIGASE, CYTOPLASMIC"/>
    <property type="match status" value="1"/>
</dbReference>
<comment type="caution">
    <text evidence="9">The sequence shown here is derived from an EMBL/GenBank/DDBJ whole genome shotgun (WGS) entry which is preliminary data.</text>
</comment>
<evidence type="ECO:0000256" key="4">
    <source>
        <dbReference type="ARBA" id="ARBA00022840"/>
    </source>
</evidence>
<keyword evidence="6" id="KW-0030">Aminoacyl-tRNA synthetase</keyword>
<accession>X1M320</accession>
<name>X1M320_9ZZZZ</name>
<evidence type="ECO:0000256" key="2">
    <source>
        <dbReference type="ARBA" id="ARBA00022598"/>
    </source>
</evidence>
<dbReference type="GO" id="GO:0005737">
    <property type="term" value="C:cytoplasm"/>
    <property type="evidence" value="ECO:0007669"/>
    <property type="project" value="TreeGrafter"/>
</dbReference>
<evidence type="ECO:0000313" key="9">
    <source>
        <dbReference type="EMBL" id="GAI25763.1"/>
    </source>
</evidence>
<dbReference type="SUPFAM" id="SSF52374">
    <property type="entry name" value="Nucleotidylyl transferase"/>
    <property type="match status" value="1"/>
</dbReference>
<keyword evidence="2" id="KW-0436">Ligase</keyword>